<evidence type="ECO:0000313" key="3">
    <source>
        <dbReference type="Proteomes" id="UP000324897"/>
    </source>
</evidence>
<gene>
    <name evidence="2" type="ORF">EJB05_43521</name>
</gene>
<reference evidence="2 3" key="1">
    <citation type="journal article" date="2019" name="Sci. Rep.">
        <title>A high-quality genome of Eragrostis curvula grass provides insights into Poaceae evolution and supports new strategies to enhance forage quality.</title>
        <authorList>
            <person name="Carballo J."/>
            <person name="Santos B.A.C.M."/>
            <person name="Zappacosta D."/>
            <person name="Garbus I."/>
            <person name="Selva J.P."/>
            <person name="Gallo C.A."/>
            <person name="Diaz A."/>
            <person name="Albertini E."/>
            <person name="Caccamo M."/>
            <person name="Echenique V."/>
        </authorList>
    </citation>
    <scope>NUCLEOTIDE SEQUENCE [LARGE SCALE GENOMIC DNA]</scope>
    <source>
        <strain evidence="3">cv. Victoria</strain>
        <tissue evidence="2">Leaf</tissue>
    </source>
</reference>
<dbReference type="AlphaFoldDB" id="A0A5J9TG70"/>
<dbReference type="Gramene" id="TVU10018">
    <property type="protein sequence ID" value="TVU10018"/>
    <property type="gene ID" value="EJB05_43521"/>
</dbReference>
<feature type="region of interest" description="Disordered" evidence="1">
    <location>
        <begin position="1"/>
        <end position="61"/>
    </location>
</feature>
<sequence length="195" mass="20941">MASRAAVPPLRAVRWGRPVLAPSHTRPLPSPQSLPNRPRAASASTHSGGVSPRRQGASGCCSSGCRRVLAGALPLPLDPGDSSSLRWSPPLAPSFSVKRRAAVASEARDVHQPLPRPSGLLHDGRTLTAASPAAVEALRGLKLQGGRSLWRHDGRRWRSADSLKSSWMNLTSQDMEQTVLANARKTRRKQEAYDG</sequence>
<name>A0A5J9TG70_9POAL</name>
<proteinExistence type="predicted"/>
<dbReference type="Proteomes" id="UP000324897">
    <property type="component" value="Chromosome 3"/>
</dbReference>
<protein>
    <submittedName>
        <fullName evidence="2">Uncharacterized protein</fullName>
    </submittedName>
</protein>
<organism evidence="2 3">
    <name type="scientific">Eragrostis curvula</name>
    <name type="common">weeping love grass</name>
    <dbReference type="NCBI Taxonomy" id="38414"/>
    <lineage>
        <taxon>Eukaryota</taxon>
        <taxon>Viridiplantae</taxon>
        <taxon>Streptophyta</taxon>
        <taxon>Embryophyta</taxon>
        <taxon>Tracheophyta</taxon>
        <taxon>Spermatophyta</taxon>
        <taxon>Magnoliopsida</taxon>
        <taxon>Liliopsida</taxon>
        <taxon>Poales</taxon>
        <taxon>Poaceae</taxon>
        <taxon>PACMAD clade</taxon>
        <taxon>Chloridoideae</taxon>
        <taxon>Eragrostideae</taxon>
        <taxon>Eragrostidinae</taxon>
        <taxon>Eragrostis</taxon>
    </lineage>
</organism>
<comment type="caution">
    <text evidence="2">The sequence shown here is derived from an EMBL/GenBank/DDBJ whole genome shotgun (WGS) entry which is preliminary data.</text>
</comment>
<evidence type="ECO:0000256" key="1">
    <source>
        <dbReference type="SAM" id="MobiDB-lite"/>
    </source>
</evidence>
<feature type="non-terminal residue" evidence="2">
    <location>
        <position position="1"/>
    </location>
</feature>
<dbReference type="EMBL" id="RWGY01000039">
    <property type="protein sequence ID" value="TVU10018.1"/>
    <property type="molecule type" value="Genomic_DNA"/>
</dbReference>
<accession>A0A5J9TG70</accession>
<keyword evidence="3" id="KW-1185">Reference proteome</keyword>
<evidence type="ECO:0000313" key="2">
    <source>
        <dbReference type="EMBL" id="TVU10018.1"/>
    </source>
</evidence>